<proteinExistence type="predicted"/>
<comment type="caution">
    <text evidence="1">The sequence shown here is derived from an EMBL/GenBank/DDBJ whole genome shotgun (WGS) entry which is preliminary data.</text>
</comment>
<name>A0ABT2UFN1_9BACL</name>
<evidence type="ECO:0000313" key="2">
    <source>
        <dbReference type="Proteomes" id="UP001652445"/>
    </source>
</evidence>
<organism evidence="1 2">
    <name type="scientific">Paenibacillus baimaensis</name>
    <dbReference type="NCBI Taxonomy" id="2982185"/>
    <lineage>
        <taxon>Bacteria</taxon>
        <taxon>Bacillati</taxon>
        <taxon>Bacillota</taxon>
        <taxon>Bacilli</taxon>
        <taxon>Bacillales</taxon>
        <taxon>Paenibacillaceae</taxon>
        <taxon>Paenibacillus</taxon>
    </lineage>
</organism>
<gene>
    <name evidence="1" type="ORF">OB236_09995</name>
</gene>
<sequence length="83" mass="9630">MRENIGAFPFLPNATSLMEQFLDELIMDSPEKAFERSTRPRGSGDYYQNKLVSKNVLVGSLKDKADPDLRWCLEQSCRERLIY</sequence>
<accession>A0ABT2UFN1</accession>
<keyword evidence="2" id="KW-1185">Reference proteome</keyword>
<evidence type="ECO:0000313" key="1">
    <source>
        <dbReference type="EMBL" id="MCU6792459.1"/>
    </source>
</evidence>
<protein>
    <submittedName>
        <fullName evidence="1">Uncharacterized protein</fullName>
    </submittedName>
</protein>
<reference evidence="1 2" key="1">
    <citation type="submission" date="2022-09" db="EMBL/GenBank/DDBJ databases">
        <authorList>
            <person name="Han X.L."/>
            <person name="Wang Q."/>
            <person name="Lu T."/>
        </authorList>
    </citation>
    <scope>NUCLEOTIDE SEQUENCE [LARGE SCALE GENOMIC DNA]</scope>
    <source>
        <strain evidence="1 2">WQ 127069</strain>
    </source>
</reference>
<dbReference type="EMBL" id="JAOQIO010000023">
    <property type="protein sequence ID" value="MCU6792459.1"/>
    <property type="molecule type" value="Genomic_DNA"/>
</dbReference>
<dbReference type="Proteomes" id="UP001652445">
    <property type="component" value="Unassembled WGS sequence"/>
</dbReference>